<dbReference type="KEGG" id="mis:MICPUN_56277"/>
<dbReference type="EMBL" id="CP001323">
    <property type="protein sequence ID" value="ACO60771.1"/>
    <property type="molecule type" value="Genomic_DNA"/>
</dbReference>
<dbReference type="OrthoDB" id="508259at2759"/>
<evidence type="ECO:0000256" key="1">
    <source>
        <dbReference type="SAM" id="SignalP"/>
    </source>
</evidence>
<dbReference type="PANTHER" id="PTHR33344">
    <property type="entry name" value="OS02G0761600 PROTEIN"/>
    <property type="match status" value="1"/>
</dbReference>
<evidence type="ECO:0000313" key="3">
    <source>
        <dbReference type="Proteomes" id="UP000002009"/>
    </source>
</evidence>
<dbReference type="Gene3D" id="1.10.8.10">
    <property type="entry name" value="DNA helicase RuvA subunit, C-terminal domain"/>
    <property type="match status" value="1"/>
</dbReference>
<dbReference type="GeneID" id="8241195"/>
<gene>
    <name evidence="2" type="ORF">MICPUN_56277</name>
</gene>
<dbReference type="InterPro" id="IPR009060">
    <property type="entry name" value="UBA-like_sf"/>
</dbReference>
<feature type="chain" id="PRO_5002908772" description="UBA domain-containing protein" evidence="1">
    <location>
        <begin position="22"/>
        <end position="217"/>
    </location>
</feature>
<keyword evidence="1" id="KW-0732">Signal</keyword>
<dbReference type="PANTHER" id="PTHR33344:SF7">
    <property type="entry name" value="TRANSMEMBRANE PROTEIN"/>
    <property type="match status" value="1"/>
</dbReference>
<dbReference type="RefSeq" id="XP_002499513.1">
    <property type="nucleotide sequence ID" value="XM_002499467.1"/>
</dbReference>
<dbReference type="InParanoid" id="C1E084"/>
<evidence type="ECO:0000313" key="2">
    <source>
        <dbReference type="EMBL" id="ACO60771.1"/>
    </source>
</evidence>
<dbReference type="eggNOG" id="ENOG502SYBK">
    <property type="taxonomic scope" value="Eukaryota"/>
</dbReference>
<evidence type="ECO:0008006" key="4">
    <source>
        <dbReference type="Google" id="ProtNLM"/>
    </source>
</evidence>
<protein>
    <recommendedName>
        <fullName evidence="4">UBA domain-containing protein</fullName>
    </recommendedName>
</protein>
<proteinExistence type="predicted"/>
<accession>C1E084</accession>
<sequence length="217" mass="24494">MGRLVTLATILALCWLNSADAVGETKHVPLEKNVQGLIQAGYPRERAEEALRAVGNADCCTKQIHWLFEQNKKRAEEGEPKKMSSECHKRDATDYDGYAVKWGSANVQETWEACCESCKNYKPEAPHFYPCNIWVFCPEKDGCFAPAAGDFIHGQCWLKFQEDPTNPHVNMRGDYSAEYRKTHPSAPKSVQWVAGSIVEEGQTVGNGTWSSRSHWRR</sequence>
<reference evidence="2 3" key="1">
    <citation type="journal article" date="2009" name="Science">
        <title>Green evolution and dynamic adaptations revealed by genomes of the marine picoeukaryotes Micromonas.</title>
        <authorList>
            <person name="Worden A.Z."/>
            <person name="Lee J.H."/>
            <person name="Mock T."/>
            <person name="Rouze P."/>
            <person name="Simmons M.P."/>
            <person name="Aerts A.L."/>
            <person name="Allen A.E."/>
            <person name="Cuvelier M.L."/>
            <person name="Derelle E."/>
            <person name="Everett M.V."/>
            <person name="Foulon E."/>
            <person name="Grimwood J."/>
            <person name="Gundlach H."/>
            <person name="Henrissat B."/>
            <person name="Napoli C."/>
            <person name="McDonald S.M."/>
            <person name="Parker M.S."/>
            <person name="Rombauts S."/>
            <person name="Salamov A."/>
            <person name="Von Dassow P."/>
            <person name="Badger J.H."/>
            <person name="Coutinho P.M."/>
            <person name="Demir E."/>
            <person name="Dubchak I."/>
            <person name="Gentemann C."/>
            <person name="Eikrem W."/>
            <person name="Gready J.E."/>
            <person name="John U."/>
            <person name="Lanier W."/>
            <person name="Lindquist E.A."/>
            <person name="Lucas S."/>
            <person name="Mayer K.F."/>
            <person name="Moreau H."/>
            <person name="Not F."/>
            <person name="Otillar R."/>
            <person name="Panaud O."/>
            <person name="Pangilinan J."/>
            <person name="Paulsen I."/>
            <person name="Piegu B."/>
            <person name="Poliakov A."/>
            <person name="Robbens S."/>
            <person name="Schmutz J."/>
            <person name="Toulza E."/>
            <person name="Wyss T."/>
            <person name="Zelensky A."/>
            <person name="Zhou K."/>
            <person name="Armbrust E.V."/>
            <person name="Bhattacharya D."/>
            <person name="Goodenough U.W."/>
            <person name="Van de Peer Y."/>
            <person name="Grigoriev I.V."/>
        </authorList>
    </citation>
    <scope>NUCLEOTIDE SEQUENCE [LARGE SCALE GENOMIC DNA]</scope>
    <source>
        <strain evidence="3">RCC299 / NOUM17</strain>
    </source>
</reference>
<name>C1E084_MICCC</name>
<dbReference type="Proteomes" id="UP000002009">
    <property type="component" value="Chromosome 2"/>
</dbReference>
<organism evidence="2 3">
    <name type="scientific">Micromonas commoda (strain RCC299 / NOUM17 / CCMP2709)</name>
    <name type="common">Picoplanktonic green alga</name>
    <dbReference type="NCBI Taxonomy" id="296587"/>
    <lineage>
        <taxon>Eukaryota</taxon>
        <taxon>Viridiplantae</taxon>
        <taxon>Chlorophyta</taxon>
        <taxon>Mamiellophyceae</taxon>
        <taxon>Mamiellales</taxon>
        <taxon>Mamiellaceae</taxon>
        <taxon>Micromonas</taxon>
    </lineage>
</organism>
<dbReference type="AlphaFoldDB" id="C1E084"/>
<keyword evidence="3" id="KW-1185">Reference proteome</keyword>
<dbReference type="STRING" id="296587.C1E084"/>
<dbReference type="SUPFAM" id="SSF46934">
    <property type="entry name" value="UBA-like"/>
    <property type="match status" value="1"/>
</dbReference>
<feature type="signal peptide" evidence="1">
    <location>
        <begin position="1"/>
        <end position="21"/>
    </location>
</feature>